<gene>
    <name evidence="2" type="ORF">DXH78_13665</name>
</gene>
<dbReference type="AlphaFoldDB" id="A0A371BEP0"/>
<feature type="region of interest" description="Disordered" evidence="1">
    <location>
        <begin position="1"/>
        <end position="24"/>
    </location>
</feature>
<feature type="compositionally biased region" description="Low complexity" evidence="1">
    <location>
        <begin position="56"/>
        <end position="66"/>
    </location>
</feature>
<accession>A0A371BEP0</accession>
<name>A0A371BEP0_9BRAD</name>
<evidence type="ECO:0000313" key="3">
    <source>
        <dbReference type="Proteomes" id="UP000263993"/>
    </source>
</evidence>
<comment type="caution">
    <text evidence="2">The sequence shown here is derived from an EMBL/GenBank/DDBJ whole genome shotgun (WGS) entry which is preliminary data.</text>
</comment>
<dbReference type="Proteomes" id="UP000263993">
    <property type="component" value="Unassembled WGS sequence"/>
</dbReference>
<evidence type="ECO:0000313" key="2">
    <source>
        <dbReference type="EMBL" id="RDV05873.1"/>
    </source>
</evidence>
<feature type="compositionally biased region" description="Basic residues" evidence="1">
    <location>
        <begin position="67"/>
        <end position="77"/>
    </location>
</feature>
<organism evidence="2 3">
    <name type="scientific">Undibacter mobilis</name>
    <dbReference type="NCBI Taxonomy" id="2292256"/>
    <lineage>
        <taxon>Bacteria</taxon>
        <taxon>Pseudomonadati</taxon>
        <taxon>Pseudomonadota</taxon>
        <taxon>Alphaproteobacteria</taxon>
        <taxon>Hyphomicrobiales</taxon>
        <taxon>Nitrobacteraceae</taxon>
        <taxon>Undibacter</taxon>
    </lineage>
</organism>
<reference evidence="3" key="1">
    <citation type="submission" date="2018-08" db="EMBL/GenBank/DDBJ databases">
        <authorList>
            <person name="Kim S.-J."/>
            <person name="Jung G.-Y."/>
        </authorList>
    </citation>
    <scope>NUCLEOTIDE SEQUENCE [LARGE SCALE GENOMIC DNA]</scope>
    <source>
        <strain evidence="3">GY_H</strain>
    </source>
</reference>
<dbReference type="EMBL" id="QRGO01000001">
    <property type="protein sequence ID" value="RDV05873.1"/>
    <property type="molecule type" value="Genomic_DNA"/>
</dbReference>
<protein>
    <submittedName>
        <fullName evidence="2">Uncharacterized protein</fullName>
    </submittedName>
</protein>
<keyword evidence="3" id="KW-1185">Reference proteome</keyword>
<evidence type="ECO:0000256" key="1">
    <source>
        <dbReference type="SAM" id="MobiDB-lite"/>
    </source>
</evidence>
<feature type="region of interest" description="Disordered" evidence="1">
    <location>
        <begin position="52"/>
        <end position="77"/>
    </location>
</feature>
<sequence length="77" mass="8168">MNASSPNDAGAKLKRRQDQARDGLKAAAEYEAAAISMRAKTAKLRALRLAKEAEDAANPPAEPAVKPKSKKKKKAAP</sequence>
<proteinExistence type="predicted"/>